<reference evidence="2 3" key="1">
    <citation type="journal article" date="2017" name="BMC Genomics">
        <title>Chromosome level assembly and secondary metabolite potential of the parasitic fungus Cordyceps militaris.</title>
        <authorList>
            <person name="Kramer G.J."/>
            <person name="Nodwell J.R."/>
        </authorList>
    </citation>
    <scope>NUCLEOTIDE SEQUENCE [LARGE SCALE GENOMIC DNA]</scope>
    <source>
        <strain evidence="2 3">ATCC 34164</strain>
    </source>
</reference>
<dbReference type="OrthoDB" id="5428890at2759"/>
<sequence length="360" mass="41252">MSVQTFVNTSVLGATIADSTKAALEGAFWDCEGAQLDLADINLNRYWNFYQSECAKALHGGGKHIATRTHHDVIECVRMLRSGQERRAVKDHLRARLTAFHTNEDEILDNSIDLAASVLLMMNFCTYPYGFSGRRWLNWNNGASLQTLLHDFFGADAAAAETRTDSVVKLEKIFTAHNLMRIAGLQVVWTDNMLDHLRLTDDDRRVHVFHHASFLEVQKHSPNCLLPCGLADETLRTLALLIPSSDPATRTWFTRQANYPDLDKRASRYRRLKTDDRQIEKFPFWRDRLLMLKQVFDEAQPQSLSQWWYDRRNGVQWYTFWVAVLVLILTIVFGLIQSIEGGLQVYASFKALEASAPQSR</sequence>
<accession>A0A2H4S7N7</accession>
<keyword evidence="1" id="KW-0472">Membrane</keyword>
<organism evidence="2 3">
    <name type="scientific">Cordyceps militaris</name>
    <name type="common">Caterpillar fungus</name>
    <name type="synonym">Clavaria militaris</name>
    <dbReference type="NCBI Taxonomy" id="73501"/>
    <lineage>
        <taxon>Eukaryota</taxon>
        <taxon>Fungi</taxon>
        <taxon>Dikarya</taxon>
        <taxon>Ascomycota</taxon>
        <taxon>Pezizomycotina</taxon>
        <taxon>Sordariomycetes</taxon>
        <taxon>Hypocreomycetidae</taxon>
        <taxon>Hypocreales</taxon>
        <taxon>Cordycipitaceae</taxon>
        <taxon>Cordyceps</taxon>
    </lineage>
</organism>
<keyword evidence="1" id="KW-1133">Transmembrane helix</keyword>
<proteinExistence type="predicted"/>
<gene>
    <name evidence="2" type="ORF">A9K55_003298</name>
</gene>
<dbReference type="AlphaFoldDB" id="A0A2H4S7N7"/>
<protein>
    <submittedName>
        <fullName evidence="2">Uncharacterized protein</fullName>
    </submittedName>
</protein>
<evidence type="ECO:0000313" key="3">
    <source>
        <dbReference type="Proteomes" id="UP000323067"/>
    </source>
</evidence>
<dbReference type="EMBL" id="CP023322">
    <property type="protein sequence ID" value="ATY59102.1"/>
    <property type="molecule type" value="Genomic_DNA"/>
</dbReference>
<name>A0A2H4S7N7_CORMI</name>
<dbReference type="VEuPathDB" id="FungiDB:CCM_05932"/>
<evidence type="ECO:0000313" key="2">
    <source>
        <dbReference type="EMBL" id="ATY59102.1"/>
    </source>
</evidence>
<evidence type="ECO:0000256" key="1">
    <source>
        <dbReference type="SAM" id="Phobius"/>
    </source>
</evidence>
<dbReference type="Proteomes" id="UP000323067">
    <property type="component" value="Chromosome iv"/>
</dbReference>
<feature type="transmembrane region" description="Helical" evidence="1">
    <location>
        <begin position="317"/>
        <end position="336"/>
    </location>
</feature>
<dbReference type="VEuPathDB" id="FungiDB:A9K55_003298"/>
<keyword evidence="1" id="KW-0812">Transmembrane</keyword>